<dbReference type="EMBL" id="RYUM01000004">
    <property type="protein sequence ID" value="RYQ20191.1"/>
    <property type="molecule type" value="Genomic_DNA"/>
</dbReference>
<proteinExistence type="predicted"/>
<comment type="caution">
    <text evidence="1">The sequence shown here is derived from an EMBL/GenBank/DDBJ whole genome shotgun (WGS) entry which is preliminary data.</text>
</comment>
<evidence type="ECO:0000313" key="2">
    <source>
        <dbReference type="Proteomes" id="UP000291187"/>
    </source>
</evidence>
<protein>
    <submittedName>
        <fullName evidence="1">Uncharacterized protein</fullName>
    </submittedName>
</protein>
<gene>
    <name evidence="1" type="ORF">PG2071B_0327</name>
</gene>
<accession>A0A4Q5A9A7</accession>
<dbReference type="Proteomes" id="UP000291187">
    <property type="component" value="Unassembled WGS sequence"/>
</dbReference>
<organism evidence="1 2">
    <name type="scientific">Bifidobacterium pseudolongum subsp. globosum</name>
    <dbReference type="NCBI Taxonomy" id="1690"/>
    <lineage>
        <taxon>Bacteria</taxon>
        <taxon>Bacillati</taxon>
        <taxon>Actinomycetota</taxon>
        <taxon>Actinomycetes</taxon>
        <taxon>Bifidobacteriales</taxon>
        <taxon>Bifidobacteriaceae</taxon>
        <taxon>Bifidobacterium</taxon>
    </lineage>
</organism>
<sequence length="39" mass="4524">MHMKTIESAIAVIRNSGRILLTWDDEWDSHLMSSPIHMT</sequence>
<dbReference type="AlphaFoldDB" id="A0A4Q5A9A7"/>
<evidence type="ECO:0000313" key="1">
    <source>
        <dbReference type="EMBL" id="RYQ20191.1"/>
    </source>
</evidence>
<name>A0A4Q5A9A7_9BIFI</name>
<reference evidence="1 2" key="1">
    <citation type="submission" date="2018-12" db="EMBL/GenBank/DDBJ databases">
        <title>Unveiling genomic diversity among members of the Bifidobacterium pseudolongum species, a widely distributed gut commensal of the animal kingdom.</title>
        <authorList>
            <person name="Lugli G.A."/>
            <person name="Duranti S."/>
            <person name="Albert K."/>
            <person name="Mancabelli L."/>
            <person name="Napoli S."/>
            <person name="Viappiani A."/>
            <person name="Anzalone R."/>
            <person name="Longhi G."/>
            <person name="Milani C."/>
            <person name="Turroni F."/>
            <person name="Alessandri G."/>
            <person name="Sela D.A."/>
            <person name="Van Sinderen D."/>
            <person name="Ventura M."/>
        </authorList>
    </citation>
    <scope>NUCLEOTIDE SEQUENCE [LARGE SCALE GENOMIC DNA]</scope>
    <source>
        <strain evidence="1 2">2071B</strain>
    </source>
</reference>